<gene>
    <name evidence="11" type="ordered locus">FRAAL0685</name>
</gene>
<evidence type="ECO:0000313" key="11">
    <source>
        <dbReference type="EMBL" id="CAJ59359.1"/>
    </source>
</evidence>
<dbReference type="FunFam" id="1.10.10.10:FF:000005">
    <property type="entry name" value="Two-component system response regulator"/>
    <property type="match status" value="1"/>
</dbReference>
<reference evidence="11 12" key="1">
    <citation type="journal article" date="2007" name="Genome Res.">
        <title>Genome characteristics of facultatively symbiotic Frankia sp. strains reflect host range and host plant biogeography.</title>
        <authorList>
            <person name="Normand P."/>
            <person name="Lapierre P."/>
            <person name="Tisa L.S."/>
            <person name="Gogarten J.P."/>
            <person name="Alloisio N."/>
            <person name="Bagnarol E."/>
            <person name="Bassi C.A."/>
            <person name="Berry A.M."/>
            <person name="Bickhart D.M."/>
            <person name="Choisne N."/>
            <person name="Couloux A."/>
            <person name="Cournoyer B."/>
            <person name="Cruveiller S."/>
            <person name="Daubin V."/>
            <person name="Demange N."/>
            <person name="Francino M.P."/>
            <person name="Goltsman E."/>
            <person name="Huang Y."/>
            <person name="Kopp O.R."/>
            <person name="Labarre L."/>
            <person name="Lapidus A."/>
            <person name="Lavire C."/>
            <person name="Marechal J."/>
            <person name="Martinez M."/>
            <person name="Mastronunzio J.E."/>
            <person name="Mullin B.C."/>
            <person name="Niemann J."/>
            <person name="Pujic P."/>
            <person name="Rawnsley T."/>
            <person name="Rouy Z."/>
            <person name="Schenowitz C."/>
            <person name="Sellstedt A."/>
            <person name="Tavares F."/>
            <person name="Tomkins J.P."/>
            <person name="Vallenet D."/>
            <person name="Valverde C."/>
            <person name="Wall L.G."/>
            <person name="Wang Y."/>
            <person name="Medigue C."/>
            <person name="Benson D.R."/>
        </authorList>
    </citation>
    <scope>NUCLEOTIDE SEQUENCE [LARGE SCALE GENOMIC DNA]</scope>
    <source>
        <strain evidence="12">DSM 45986 / CECT 9034 / ACN14a</strain>
    </source>
</reference>
<dbReference type="PROSITE" id="PS51755">
    <property type="entry name" value="OMPR_PHOB"/>
    <property type="match status" value="1"/>
</dbReference>
<dbReference type="eggNOG" id="COG0745">
    <property type="taxonomic scope" value="Bacteria"/>
</dbReference>
<feature type="DNA-binding region" description="OmpR/PhoB-type" evidence="7">
    <location>
        <begin position="146"/>
        <end position="243"/>
    </location>
</feature>
<evidence type="ECO:0000256" key="2">
    <source>
        <dbReference type="ARBA" id="ARBA00023012"/>
    </source>
</evidence>
<keyword evidence="2" id="KW-0902">Two-component regulatory system</keyword>
<dbReference type="Gene3D" id="3.40.50.2300">
    <property type="match status" value="1"/>
</dbReference>
<feature type="compositionally biased region" description="Low complexity" evidence="8">
    <location>
        <begin position="255"/>
        <end position="268"/>
    </location>
</feature>
<dbReference type="InterPro" id="IPR011006">
    <property type="entry name" value="CheY-like_superfamily"/>
</dbReference>
<evidence type="ECO:0000256" key="6">
    <source>
        <dbReference type="PROSITE-ProRule" id="PRU00169"/>
    </source>
</evidence>
<dbReference type="InterPro" id="IPR001867">
    <property type="entry name" value="OmpR/PhoB-type_DNA-bd"/>
</dbReference>
<dbReference type="InterPro" id="IPR001789">
    <property type="entry name" value="Sig_transdc_resp-reg_receiver"/>
</dbReference>
<dbReference type="Pfam" id="PF00072">
    <property type="entry name" value="Response_reg"/>
    <property type="match status" value="1"/>
</dbReference>
<dbReference type="AlphaFoldDB" id="Q0RSU6"/>
<name>Q0RSU6_FRAAA</name>
<evidence type="ECO:0000256" key="8">
    <source>
        <dbReference type="SAM" id="MobiDB-lite"/>
    </source>
</evidence>
<protein>
    <submittedName>
        <fullName evidence="11">Two-component system response regulator (Partial match)</fullName>
    </submittedName>
</protein>
<feature type="domain" description="Response regulatory" evidence="9">
    <location>
        <begin position="20"/>
        <end position="134"/>
    </location>
</feature>
<dbReference type="SMART" id="SM00862">
    <property type="entry name" value="Trans_reg_C"/>
    <property type="match status" value="1"/>
</dbReference>
<dbReference type="PROSITE" id="PS50110">
    <property type="entry name" value="RESPONSE_REGULATORY"/>
    <property type="match status" value="1"/>
</dbReference>
<dbReference type="GO" id="GO:0032993">
    <property type="term" value="C:protein-DNA complex"/>
    <property type="evidence" value="ECO:0007669"/>
    <property type="project" value="TreeGrafter"/>
</dbReference>
<dbReference type="Pfam" id="PF00486">
    <property type="entry name" value="Trans_reg_C"/>
    <property type="match status" value="1"/>
</dbReference>
<sequence length="358" mass="37905">MSLRLRPGIREKLSRMQPVRVLVVDDETTLAELLSMALRYEGWEVRSAGDGRGALRLAREFRPDAVVLDIMLPDMDGLEVLRRLRAESPDVPVLFLTARDAVEDRVAGLTAGGDDYVTKPFSLEELVARLRGLMRRAARTTEALQGARLVVGDLTMDEESREVARGGVPVHLTATEFELLRFFMRNPRRVLSKAQILDRVWNYDFGGQANVVELYVSYLRKKIDAGRPPMIHTMRGAGYVLRPAETDYPVRPEGTSASPTSPTSAAPATIRDGAFGLAGGSAAVVPGSIGAGSGGATGSAASAAPVAQASSATSATSAAAPGPRAEYGSAAQLAPGGAGAARSGQSRPGGGLRRARRN</sequence>
<dbReference type="GO" id="GO:0005829">
    <property type="term" value="C:cytosol"/>
    <property type="evidence" value="ECO:0007669"/>
    <property type="project" value="TreeGrafter"/>
</dbReference>
<keyword evidence="4 7" id="KW-0238">DNA-binding</keyword>
<dbReference type="PANTHER" id="PTHR48111:SF28">
    <property type="entry name" value="TRANSCRIPTIONAL REGULATORY PROTEIN TCRX-RELATED"/>
    <property type="match status" value="1"/>
</dbReference>
<evidence type="ECO:0000256" key="7">
    <source>
        <dbReference type="PROSITE-ProRule" id="PRU01091"/>
    </source>
</evidence>
<keyword evidence="1 6" id="KW-0597">Phosphoprotein</keyword>
<dbReference type="FunFam" id="3.40.50.2300:FF:000001">
    <property type="entry name" value="DNA-binding response regulator PhoB"/>
    <property type="match status" value="1"/>
</dbReference>
<feature type="region of interest" description="Disordered" evidence="8">
    <location>
        <begin position="247"/>
        <end position="268"/>
    </location>
</feature>
<dbReference type="PANTHER" id="PTHR48111">
    <property type="entry name" value="REGULATOR OF RPOS"/>
    <property type="match status" value="1"/>
</dbReference>
<accession>Q0RSU6</accession>
<dbReference type="GO" id="GO:0000156">
    <property type="term" value="F:phosphorelay response regulator activity"/>
    <property type="evidence" value="ECO:0007669"/>
    <property type="project" value="TreeGrafter"/>
</dbReference>
<dbReference type="Proteomes" id="UP000000657">
    <property type="component" value="Chromosome"/>
</dbReference>
<dbReference type="EMBL" id="CT573213">
    <property type="protein sequence ID" value="CAJ59359.1"/>
    <property type="molecule type" value="Genomic_DNA"/>
</dbReference>
<evidence type="ECO:0000313" key="12">
    <source>
        <dbReference type="Proteomes" id="UP000000657"/>
    </source>
</evidence>
<dbReference type="KEGG" id="fal:FRAAL0685"/>
<evidence type="ECO:0000259" key="10">
    <source>
        <dbReference type="PROSITE" id="PS51755"/>
    </source>
</evidence>
<feature type="modified residue" description="4-aspartylphosphate" evidence="6">
    <location>
        <position position="69"/>
    </location>
</feature>
<evidence type="ECO:0000256" key="5">
    <source>
        <dbReference type="ARBA" id="ARBA00023163"/>
    </source>
</evidence>
<feature type="domain" description="OmpR/PhoB-type" evidence="10">
    <location>
        <begin position="146"/>
        <end position="243"/>
    </location>
</feature>
<feature type="region of interest" description="Disordered" evidence="8">
    <location>
        <begin position="308"/>
        <end position="358"/>
    </location>
</feature>
<dbReference type="HOGENOM" id="CLU_773278_0_0_11"/>
<organism evidence="11 12">
    <name type="scientific">Frankia alni (strain DSM 45986 / CECT 9034 / ACN14a)</name>
    <dbReference type="NCBI Taxonomy" id="326424"/>
    <lineage>
        <taxon>Bacteria</taxon>
        <taxon>Bacillati</taxon>
        <taxon>Actinomycetota</taxon>
        <taxon>Actinomycetes</taxon>
        <taxon>Frankiales</taxon>
        <taxon>Frankiaceae</taxon>
        <taxon>Frankia</taxon>
    </lineage>
</organism>
<dbReference type="STRING" id="326424.FRAAL0685"/>
<dbReference type="GO" id="GO:0006355">
    <property type="term" value="P:regulation of DNA-templated transcription"/>
    <property type="evidence" value="ECO:0007669"/>
    <property type="project" value="InterPro"/>
</dbReference>
<dbReference type="CDD" id="cd00383">
    <property type="entry name" value="trans_reg_C"/>
    <property type="match status" value="1"/>
</dbReference>
<proteinExistence type="predicted"/>
<dbReference type="Gene3D" id="1.10.10.10">
    <property type="entry name" value="Winged helix-like DNA-binding domain superfamily/Winged helix DNA-binding domain"/>
    <property type="match status" value="1"/>
</dbReference>
<dbReference type="Gene3D" id="6.10.250.690">
    <property type="match status" value="1"/>
</dbReference>
<dbReference type="GO" id="GO:0000976">
    <property type="term" value="F:transcription cis-regulatory region binding"/>
    <property type="evidence" value="ECO:0007669"/>
    <property type="project" value="TreeGrafter"/>
</dbReference>
<evidence type="ECO:0000256" key="4">
    <source>
        <dbReference type="ARBA" id="ARBA00023125"/>
    </source>
</evidence>
<dbReference type="SUPFAM" id="SSF52172">
    <property type="entry name" value="CheY-like"/>
    <property type="match status" value="1"/>
</dbReference>
<dbReference type="SMART" id="SM00448">
    <property type="entry name" value="REC"/>
    <property type="match status" value="1"/>
</dbReference>
<evidence type="ECO:0000256" key="1">
    <source>
        <dbReference type="ARBA" id="ARBA00022553"/>
    </source>
</evidence>
<keyword evidence="12" id="KW-1185">Reference proteome</keyword>
<keyword evidence="5" id="KW-0804">Transcription</keyword>
<keyword evidence="3" id="KW-0805">Transcription regulation</keyword>
<dbReference type="CDD" id="cd17615">
    <property type="entry name" value="REC_OmpR_MtPhoP-like"/>
    <property type="match status" value="1"/>
</dbReference>
<feature type="compositionally biased region" description="Low complexity" evidence="8">
    <location>
        <begin position="308"/>
        <end position="346"/>
    </location>
</feature>
<dbReference type="InterPro" id="IPR039420">
    <property type="entry name" value="WalR-like"/>
</dbReference>
<evidence type="ECO:0000256" key="3">
    <source>
        <dbReference type="ARBA" id="ARBA00023015"/>
    </source>
</evidence>
<evidence type="ECO:0000259" key="9">
    <source>
        <dbReference type="PROSITE" id="PS50110"/>
    </source>
</evidence>
<dbReference type="InterPro" id="IPR036388">
    <property type="entry name" value="WH-like_DNA-bd_sf"/>
</dbReference>